<dbReference type="Gene3D" id="3.30.70.1430">
    <property type="entry name" value="Multidrug efflux transporter AcrB pore domain"/>
    <property type="match status" value="2"/>
</dbReference>
<dbReference type="RefSeq" id="WP_006003983.1">
    <property type="nucleotide sequence ID" value="NZ_BAET01000008.1"/>
</dbReference>
<dbReference type="PRINTS" id="PR00702">
    <property type="entry name" value="ACRIFLAVINRP"/>
</dbReference>
<keyword evidence="1" id="KW-0812">Transmembrane</keyword>
<dbReference type="Proteomes" id="UP000053586">
    <property type="component" value="Unassembled WGS sequence"/>
</dbReference>
<dbReference type="Gene3D" id="3.30.70.1320">
    <property type="entry name" value="Multidrug efflux transporter AcrB pore domain like"/>
    <property type="match status" value="1"/>
</dbReference>
<protein>
    <submittedName>
        <fullName evidence="2">Acriflavin resistance protein</fullName>
    </submittedName>
</protein>
<feature type="transmembrane region" description="Helical" evidence="1">
    <location>
        <begin position="926"/>
        <end position="951"/>
    </location>
</feature>
<dbReference type="AlphaFoldDB" id="H5TA16"/>
<feature type="transmembrane region" description="Helical" evidence="1">
    <location>
        <begin position="466"/>
        <end position="490"/>
    </location>
</feature>
<evidence type="ECO:0000313" key="3">
    <source>
        <dbReference type="Proteomes" id="UP000053586"/>
    </source>
</evidence>
<reference evidence="2 3" key="1">
    <citation type="journal article" date="2012" name="J. Bacteriol.">
        <title>Genome sequence of proteorhodopsin-containing sea ice bacterium Glaciecola punicea ACAM 611T.</title>
        <authorList>
            <person name="Qin Q.-L."/>
            <person name="Xie B.-B."/>
            <person name="Shu Y.-L."/>
            <person name="Rong J.-C."/>
            <person name="Zhao D.-L."/>
            <person name="Zhang X.-Y."/>
            <person name="Chen X.-L."/>
            <person name="Zhou B.-C."/>
            <person name="Zhanga Y.-Z."/>
        </authorList>
    </citation>
    <scope>NUCLEOTIDE SEQUENCE [LARGE SCALE GENOMIC DNA]</scope>
    <source>
        <strain evidence="2 3">ACAM 611</strain>
    </source>
</reference>
<dbReference type="STRING" id="56804.BAE46_01630"/>
<dbReference type="GO" id="GO:0005886">
    <property type="term" value="C:plasma membrane"/>
    <property type="evidence" value="ECO:0007669"/>
    <property type="project" value="TreeGrafter"/>
</dbReference>
<keyword evidence="1" id="KW-1133">Transmembrane helix</keyword>
<gene>
    <name evidence="2" type="ORF">GPUN_1012</name>
</gene>
<dbReference type="Gene3D" id="1.20.1640.10">
    <property type="entry name" value="Multidrug efflux transporter AcrB transmembrane domain"/>
    <property type="match status" value="2"/>
</dbReference>
<evidence type="ECO:0000256" key="1">
    <source>
        <dbReference type="SAM" id="Phobius"/>
    </source>
</evidence>
<dbReference type="InterPro" id="IPR001036">
    <property type="entry name" value="Acrflvin-R"/>
</dbReference>
<dbReference type="Gene3D" id="3.30.2090.10">
    <property type="entry name" value="Multidrug efflux transporter AcrB TolC docking domain, DN and DC subdomains"/>
    <property type="match status" value="2"/>
</dbReference>
<feature type="transmembrane region" description="Helical" evidence="1">
    <location>
        <begin position="439"/>
        <end position="460"/>
    </location>
</feature>
<keyword evidence="1" id="KW-0472">Membrane</keyword>
<reference evidence="2 3" key="2">
    <citation type="journal article" date="2017" name="Antonie Van Leeuwenhoek">
        <title>Rhizobium rhizosphaerae sp. nov., a novel species isolated from rice rhizosphere.</title>
        <authorList>
            <person name="Zhao J.J."/>
            <person name="Zhang J."/>
            <person name="Zhang R.J."/>
            <person name="Zhang C.W."/>
            <person name="Yin H.Q."/>
            <person name="Zhang X.X."/>
        </authorList>
    </citation>
    <scope>NUCLEOTIDE SEQUENCE [LARGE SCALE GENOMIC DNA]</scope>
    <source>
        <strain evidence="2 3">ACAM 611</strain>
    </source>
</reference>
<evidence type="ECO:0000313" key="2">
    <source>
        <dbReference type="EMBL" id="GAB55143.1"/>
    </source>
</evidence>
<name>H5TA16_9ALTE</name>
<dbReference type="SUPFAM" id="SSF82693">
    <property type="entry name" value="Multidrug efflux transporter AcrB pore domain, PN1, PN2, PC1 and PC2 subdomains"/>
    <property type="match status" value="2"/>
</dbReference>
<dbReference type="EMBL" id="BAET01000008">
    <property type="protein sequence ID" value="GAB55143.1"/>
    <property type="molecule type" value="Genomic_DNA"/>
</dbReference>
<feature type="transmembrane region" description="Helical" evidence="1">
    <location>
        <begin position="870"/>
        <end position="888"/>
    </location>
</feature>
<dbReference type="Pfam" id="PF00873">
    <property type="entry name" value="ACR_tran"/>
    <property type="match status" value="1"/>
</dbReference>
<dbReference type="SUPFAM" id="SSF82714">
    <property type="entry name" value="Multidrug efflux transporter AcrB TolC docking domain, DN and DC subdomains"/>
    <property type="match status" value="2"/>
</dbReference>
<dbReference type="SUPFAM" id="SSF82866">
    <property type="entry name" value="Multidrug efflux transporter AcrB transmembrane domain"/>
    <property type="match status" value="2"/>
</dbReference>
<dbReference type="GO" id="GO:0042910">
    <property type="term" value="F:xenobiotic transmembrane transporter activity"/>
    <property type="evidence" value="ECO:0007669"/>
    <property type="project" value="TreeGrafter"/>
</dbReference>
<feature type="transmembrane region" description="Helical" evidence="1">
    <location>
        <begin position="900"/>
        <end position="920"/>
    </location>
</feature>
<organism evidence="2 3">
    <name type="scientific">Glaciecola punicea ACAM 611</name>
    <dbReference type="NCBI Taxonomy" id="1121923"/>
    <lineage>
        <taxon>Bacteria</taxon>
        <taxon>Pseudomonadati</taxon>
        <taxon>Pseudomonadota</taxon>
        <taxon>Gammaproteobacteria</taxon>
        <taxon>Alteromonadales</taxon>
        <taxon>Alteromonadaceae</taxon>
        <taxon>Glaciecola</taxon>
    </lineage>
</organism>
<sequence>MSDSVDTIDTNKGLIAWFARNSVAANLLMVFIIIGGIFGVINVQKQIFPQFVINVISIQVPYLGAAPQEVEEGVILRIEEAIKELEGIKKITSVAREGLATVSVEALDGYDVQILLDEIKVQVDAISTFPANTEKPVVFRIKAQQDVLWVSVYGDVTERELKEATTNMREEMANLPGVSDVSVFGARDFEVSVEISEVQLQAYNLTFEDVVNAIRRTSVDIPGGSIRSENGNILLRAKGQAYTAWDFAQIPLINRSDGTRLLVGDIASINDGFVEDNNFALFDGKTAMSIRVRAVGDQNALQISENINKYLDEKRAEFPNNITADSWGDSSFYLADRLSMMIKNMLMGAFLVFCVLTIFLRLKLAFWVMVGLPVCFLGALMFMPMQGIGVSINLLSLFGFILVLGIVVDDAIIMGESAYTEIDRKGHSIDNVIRGVKRVAMPATFGVLTTIAAFSPMLMVSGTFGVIWKTIGMVVILCLIFSLVESKLILPAHLAHMKIRPYNPRTANFLQRLRVRINKRLNSFIKNSYGPFLLKCVRNRYTTLASFIGIFILTIGLFAGGFVRFVFFPIIPSDFIIASVEMEPGSSINQRDTAIQALLFSAEQMNQQIIEDTGSPVIKHSLAFDNGPLSGQIFIELTKGETRDLSDTKIKDVWREFLQEIPGVRSLDISSPGGPGGGSDLDFEFSSNNIDQLKAISEELTQYLEAYTGVTEVNDSFSGGSDEIQLEVKPQAEAIGISLSQLAQQVRYGFFGAEAQRIQRDDEEVRVMVRYPQEERNSVGNLENMLVRAPNGDNIPFSQVANVTLAQGYSSIVRVDGSRSITVSGKVNKDVVDPGEVARDVMSNFIPALLERYPDVSSKLQGTSREQSEAMASLAQGFLFALLAIYALMAIPLKSYSQPLIIMSVIPFGLIGAIVGHMILFKAVSVLSICGIIALSGVVVNDSLIMVDFVNRARKEGRSLMESVLTAGTERFRAIVLTSLTTFMGLMPIVFERSLQAQIVIPMAISLAFGILFATVITLLLVPSLYLVLDDIKGIFRDEEQDAPAKLVQQDEGAQ</sequence>
<keyword evidence="3" id="KW-1185">Reference proteome</keyword>
<feature type="transmembrane region" description="Helical" evidence="1">
    <location>
        <begin position="972"/>
        <end position="991"/>
    </location>
</feature>
<feature type="transmembrane region" description="Helical" evidence="1">
    <location>
        <begin position="1003"/>
        <end position="1029"/>
    </location>
</feature>
<dbReference type="PANTHER" id="PTHR32063:SF33">
    <property type="entry name" value="RND SUPERFAMILY EFFLUX PUMP PERMEASE COMPONENT"/>
    <property type="match status" value="1"/>
</dbReference>
<proteinExistence type="predicted"/>
<dbReference type="Gene3D" id="3.30.70.1440">
    <property type="entry name" value="Multidrug efflux transporter AcrB pore domain"/>
    <property type="match status" value="1"/>
</dbReference>
<accession>H5TA16</accession>
<feature type="transmembrane region" description="Helical" evidence="1">
    <location>
        <begin position="349"/>
        <end position="382"/>
    </location>
</feature>
<comment type="caution">
    <text evidence="2">The sequence shown here is derived from an EMBL/GenBank/DDBJ whole genome shotgun (WGS) entry which is preliminary data.</text>
</comment>
<dbReference type="InterPro" id="IPR027463">
    <property type="entry name" value="AcrB_DN_DC_subdom"/>
</dbReference>
<feature type="transmembrane region" description="Helical" evidence="1">
    <location>
        <begin position="23"/>
        <end position="43"/>
    </location>
</feature>
<dbReference type="eggNOG" id="COG0841">
    <property type="taxonomic scope" value="Bacteria"/>
</dbReference>
<feature type="transmembrane region" description="Helical" evidence="1">
    <location>
        <begin position="544"/>
        <end position="567"/>
    </location>
</feature>
<dbReference type="PANTHER" id="PTHR32063">
    <property type="match status" value="1"/>
</dbReference>
<dbReference type="OrthoDB" id="5287122at2"/>
<feature type="transmembrane region" description="Helical" evidence="1">
    <location>
        <begin position="388"/>
        <end position="408"/>
    </location>
</feature>